<keyword evidence="2" id="KW-0472">Membrane</keyword>
<keyword evidence="2" id="KW-1133">Transmembrane helix</keyword>
<dbReference type="EMBL" id="SAYG01000013">
    <property type="protein sequence ID" value="TXJ43605.1"/>
    <property type="molecule type" value="Genomic_DNA"/>
</dbReference>
<organism evidence="3 4">
    <name type="scientific">Brachyspira aalborgi</name>
    <dbReference type="NCBI Taxonomy" id="29522"/>
    <lineage>
        <taxon>Bacteria</taxon>
        <taxon>Pseudomonadati</taxon>
        <taxon>Spirochaetota</taxon>
        <taxon>Spirochaetia</taxon>
        <taxon>Brachyspirales</taxon>
        <taxon>Brachyspiraceae</taxon>
        <taxon>Brachyspira</taxon>
    </lineage>
</organism>
<evidence type="ECO:0000313" key="4">
    <source>
        <dbReference type="Proteomes" id="UP000324574"/>
    </source>
</evidence>
<dbReference type="Proteomes" id="UP000324574">
    <property type="component" value="Unassembled WGS sequence"/>
</dbReference>
<evidence type="ECO:0000256" key="1">
    <source>
        <dbReference type="SAM" id="Coils"/>
    </source>
</evidence>
<keyword evidence="2" id="KW-0812">Transmembrane</keyword>
<protein>
    <submittedName>
        <fullName evidence="3">Uncharacterized protein</fullName>
    </submittedName>
</protein>
<feature type="transmembrane region" description="Helical" evidence="2">
    <location>
        <begin position="132"/>
        <end position="150"/>
    </location>
</feature>
<dbReference type="AlphaFoldDB" id="A0A5C8F057"/>
<evidence type="ECO:0000313" key="3">
    <source>
        <dbReference type="EMBL" id="TXJ43605.1"/>
    </source>
</evidence>
<evidence type="ECO:0000256" key="2">
    <source>
        <dbReference type="SAM" id="Phobius"/>
    </source>
</evidence>
<comment type="caution">
    <text evidence="3">The sequence shown here is derived from an EMBL/GenBank/DDBJ whole genome shotgun (WGS) entry which is preliminary data.</text>
</comment>
<sequence>MADETAKKVNVDKDAFIYRKNYNSNIELVKRILSLLKEISNISEKIAHEHYEYLKKELEKSIEEIKYNTLLDNSLYNIVVKLIETGKYDEAIELFITERNKMIEHELEMQKLKNEHELDMEKVKSSNFWQDIVKVLSGVVIGGGVVYLFSKRQWNKK</sequence>
<accession>A0A5C8F057</accession>
<proteinExistence type="predicted"/>
<dbReference type="RefSeq" id="WP_147527397.1">
    <property type="nucleotide sequence ID" value="NZ_SAYG01000013.1"/>
</dbReference>
<keyword evidence="1" id="KW-0175">Coiled coil</keyword>
<reference evidence="3 4" key="1">
    <citation type="journal article" date="1992" name="Lakartidningen">
        <title>[Penicillin V and not amoxicillin is the first choice preparation in acute otitis].</title>
        <authorList>
            <person name="Kamme C."/>
            <person name="Lundgren K."/>
            <person name="Prellner K."/>
        </authorList>
    </citation>
    <scope>NUCLEOTIDE SEQUENCE [LARGE SCALE GENOMIC DNA]</scope>
    <source>
        <strain evidence="3 4">PC3714II</strain>
    </source>
</reference>
<feature type="coiled-coil region" evidence="1">
    <location>
        <begin position="95"/>
        <end position="122"/>
    </location>
</feature>
<name>A0A5C8F057_9SPIR</name>
<gene>
    <name evidence="3" type="ORF">EPJ70_10880</name>
</gene>